<organism evidence="1 2">
    <name type="scientific">Eleusine coracana subsp. coracana</name>
    <dbReference type="NCBI Taxonomy" id="191504"/>
    <lineage>
        <taxon>Eukaryota</taxon>
        <taxon>Viridiplantae</taxon>
        <taxon>Streptophyta</taxon>
        <taxon>Embryophyta</taxon>
        <taxon>Tracheophyta</taxon>
        <taxon>Spermatophyta</taxon>
        <taxon>Magnoliopsida</taxon>
        <taxon>Liliopsida</taxon>
        <taxon>Poales</taxon>
        <taxon>Poaceae</taxon>
        <taxon>PACMAD clade</taxon>
        <taxon>Chloridoideae</taxon>
        <taxon>Cynodonteae</taxon>
        <taxon>Eleusininae</taxon>
        <taxon>Eleusine</taxon>
    </lineage>
</organism>
<reference evidence="1" key="1">
    <citation type="journal article" date="2018" name="DNA Res.">
        <title>Multiple hybrid de novo genome assembly of finger millet, an orphan allotetraploid crop.</title>
        <authorList>
            <person name="Hatakeyama M."/>
            <person name="Aluri S."/>
            <person name="Balachadran M.T."/>
            <person name="Sivarajan S.R."/>
            <person name="Patrignani A."/>
            <person name="Gruter S."/>
            <person name="Poveda L."/>
            <person name="Shimizu-Inatsugi R."/>
            <person name="Baeten J."/>
            <person name="Francoijs K.J."/>
            <person name="Nataraja K.N."/>
            <person name="Reddy Y.A.N."/>
            <person name="Phadnis S."/>
            <person name="Ravikumar R.L."/>
            <person name="Schlapbach R."/>
            <person name="Sreeman S.M."/>
            <person name="Shimizu K.K."/>
        </authorList>
    </citation>
    <scope>NUCLEOTIDE SEQUENCE</scope>
</reference>
<dbReference type="Proteomes" id="UP001054889">
    <property type="component" value="Unassembled WGS sequence"/>
</dbReference>
<dbReference type="EMBL" id="BQKI01000005">
    <property type="protein sequence ID" value="GJM95320.1"/>
    <property type="molecule type" value="Genomic_DNA"/>
</dbReference>
<proteinExistence type="predicted"/>
<name>A0AAV5CB24_ELECO</name>
<protein>
    <submittedName>
        <fullName evidence="1">Uncharacterized protein</fullName>
    </submittedName>
</protein>
<dbReference type="AlphaFoldDB" id="A0AAV5CB24"/>
<evidence type="ECO:0000313" key="1">
    <source>
        <dbReference type="EMBL" id="GJM95320.1"/>
    </source>
</evidence>
<reference evidence="1" key="2">
    <citation type="submission" date="2021-12" db="EMBL/GenBank/DDBJ databases">
        <title>Resequencing data analysis of finger millet.</title>
        <authorList>
            <person name="Hatakeyama M."/>
            <person name="Aluri S."/>
            <person name="Balachadran M.T."/>
            <person name="Sivarajan S.R."/>
            <person name="Poveda L."/>
            <person name="Shimizu-Inatsugi R."/>
            <person name="Schlapbach R."/>
            <person name="Sreeman S.M."/>
            <person name="Shimizu K.K."/>
        </authorList>
    </citation>
    <scope>NUCLEOTIDE SEQUENCE</scope>
</reference>
<gene>
    <name evidence="1" type="primary">ga12037</name>
    <name evidence="1" type="ORF">PR202_ga12037</name>
</gene>
<sequence>MMVKPTPRSGYRSIEHPFGLLGETLMSWPTICQSALSPSFGFGSRLFLRIRSPIRGGGGGGSSISSSLIVFKLPTIISGQPLQPHSTQAEARRTLA</sequence>
<comment type="caution">
    <text evidence="1">The sequence shown here is derived from an EMBL/GenBank/DDBJ whole genome shotgun (WGS) entry which is preliminary data.</text>
</comment>
<accession>A0AAV5CB24</accession>
<keyword evidence="2" id="KW-1185">Reference proteome</keyword>
<evidence type="ECO:0000313" key="2">
    <source>
        <dbReference type="Proteomes" id="UP001054889"/>
    </source>
</evidence>